<dbReference type="OrthoDB" id="2798901at2759"/>
<sequence length="240" mass="27276">MSPLTDQPHVPLEVAENIIDQLVHHVDTLRSCALTCRGWLPRSRYHLMTSIRIQAKDDLSSMYDYLSSTPRIASIVRNVSISPADTEGNCLYLKAFPLLLLSRLPKLQSCKMDWFHDHVSFHAANLLGTQTYLRVEELRLENIRFRTGGELARLLTAFPLLRLLHFEWLSVSDLEHSVGSLNAIRRFGGKCSRLSEVTKLLSSASFSACAPRHWKFYSTICMILTAILRKMGITQAFSRS</sequence>
<dbReference type="Proteomes" id="UP000313359">
    <property type="component" value="Unassembled WGS sequence"/>
</dbReference>
<protein>
    <recommendedName>
        <fullName evidence="3">F-box domain-containing protein</fullName>
    </recommendedName>
</protein>
<dbReference type="EMBL" id="ML122256">
    <property type="protein sequence ID" value="RPD63568.1"/>
    <property type="molecule type" value="Genomic_DNA"/>
</dbReference>
<dbReference type="AlphaFoldDB" id="A0A5C2SJV7"/>
<gene>
    <name evidence="1" type="ORF">L227DRAFT_608788</name>
</gene>
<accession>A0A5C2SJV7</accession>
<reference evidence="1" key="1">
    <citation type="journal article" date="2018" name="Genome Biol. Evol.">
        <title>Genomics and development of Lentinus tigrinus, a white-rot wood-decaying mushroom with dimorphic fruiting bodies.</title>
        <authorList>
            <person name="Wu B."/>
            <person name="Xu Z."/>
            <person name="Knudson A."/>
            <person name="Carlson A."/>
            <person name="Chen N."/>
            <person name="Kovaka S."/>
            <person name="LaButti K."/>
            <person name="Lipzen A."/>
            <person name="Pennachio C."/>
            <person name="Riley R."/>
            <person name="Schakwitz W."/>
            <person name="Umezawa K."/>
            <person name="Ohm R.A."/>
            <person name="Grigoriev I.V."/>
            <person name="Nagy L.G."/>
            <person name="Gibbons J."/>
            <person name="Hibbett D."/>
        </authorList>
    </citation>
    <scope>NUCLEOTIDE SEQUENCE [LARGE SCALE GENOMIC DNA]</scope>
    <source>
        <strain evidence="1">ALCF2SS1-6</strain>
    </source>
</reference>
<evidence type="ECO:0008006" key="3">
    <source>
        <dbReference type="Google" id="ProtNLM"/>
    </source>
</evidence>
<proteinExistence type="predicted"/>
<name>A0A5C2SJV7_9APHY</name>
<organism evidence="1 2">
    <name type="scientific">Lentinus tigrinus ALCF2SS1-6</name>
    <dbReference type="NCBI Taxonomy" id="1328759"/>
    <lineage>
        <taxon>Eukaryota</taxon>
        <taxon>Fungi</taxon>
        <taxon>Dikarya</taxon>
        <taxon>Basidiomycota</taxon>
        <taxon>Agaricomycotina</taxon>
        <taxon>Agaricomycetes</taxon>
        <taxon>Polyporales</taxon>
        <taxon>Polyporaceae</taxon>
        <taxon>Lentinus</taxon>
    </lineage>
</organism>
<evidence type="ECO:0000313" key="1">
    <source>
        <dbReference type="EMBL" id="RPD63568.1"/>
    </source>
</evidence>
<evidence type="ECO:0000313" key="2">
    <source>
        <dbReference type="Proteomes" id="UP000313359"/>
    </source>
</evidence>
<keyword evidence="2" id="KW-1185">Reference proteome</keyword>